<feature type="region of interest" description="Disordered" evidence="1">
    <location>
        <begin position="1"/>
        <end position="37"/>
    </location>
</feature>
<keyword evidence="3" id="KW-1185">Reference proteome</keyword>
<evidence type="ECO:0000313" key="2">
    <source>
        <dbReference type="EMBL" id="PIO14579.1"/>
    </source>
</evidence>
<dbReference type="OrthoDB" id="9907715at2759"/>
<dbReference type="AlphaFoldDB" id="A0A2G9QG36"/>
<organism evidence="2 3">
    <name type="scientific">Aquarana catesbeiana</name>
    <name type="common">American bullfrog</name>
    <name type="synonym">Rana catesbeiana</name>
    <dbReference type="NCBI Taxonomy" id="8400"/>
    <lineage>
        <taxon>Eukaryota</taxon>
        <taxon>Metazoa</taxon>
        <taxon>Chordata</taxon>
        <taxon>Craniata</taxon>
        <taxon>Vertebrata</taxon>
        <taxon>Euteleostomi</taxon>
        <taxon>Amphibia</taxon>
        <taxon>Batrachia</taxon>
        <taxon>Anura</taxon>
        <taxon>Neobatrachia</taxon>
        <taxon>Ranoidea</taxon>
        <taxon>Ranidae</taxon>
        <taxon>Aquarana</taxon>
    </lineage>
</organism>
<gene>
    <name evidence="2" type="ORF">AB205_0046390</name>
</gene>
<evidence type="ECO:0000256" key="1">
    <source>
        <dbReference type="SAM" id="MobiDB-lite"/>
    </source>
</evidence>
<dbReference type="EMBL" id="KV993076">
    <property type="protein sequence ID" value="PIO14579.1"/>
    <property type="molecule type" value="Genomic_DNA"/>
</dbReference>
<dbReference type="Proteomes" id="UP000228934">
    <property type="component" value="Unassembled WGS sequence"/>
</dbReference>
<evidence type="ECO:0000313" key="3">
    <source>
        <dbReference type="Proteomes" id="UP000228934"/>
    </source>
</evidence>
<sequence>MEHSSATARPQVNTAVTPYVPNHEDPGRVQEPSVEGSTTLQCLNNEDSYNLIPIRDLLSEGQSRTAMVSPCVSEEASGSSQCTWPTVEKIVQEEEDTGDDIPEVYWVSLIQYTNWTSKTRLHMRKGGLYERHSLKAPMLKEFATYLNETLEMENYKQVV</sequence>
<name>A0A2G9QG36_AQUCT</name>
<proteinExistence type="predicted"/>
<protein>
    <submittedName>
        <fullName evidence="2">Uncharacterized protein</fullName>
    </submittedName>
</protein>
<dbReference type="PANTHER" id="PTHR47306:SF2">
    <property type="entry name" value="CORE-BINDING (CB) DOMAIN-CONTAINING PROTEIN"/>
    <property type="match status" value="1"/>
</dbReference>
<accession>A0A2G9QG36</accession>
<dbReference type="PANTHER" id="PTHR47306">
    <property type="entry name" value="SI:CH211-178J18.4-RELATED"/>
    <property type="match status" value="1"/>
</dbReference>
<feature type="compositionally biased region" description="Polar residues" evidence="1">
    <location>
        <begin position="1"/>
        <end position="16"/>
    </location>
</feature>
<reference evidence="3" key="1">
    <citation type="journal article" date="2017" name="Nat. Commun.">
        <title>The North American bullfrog draft genome provides insight into hormonal regulation of long noncoding RNA.</title>
        <authorList>
            <person name="Hammond S.A."/>
            <person name="Warren R.L."/>
            <person name="Vandervalk B.P."/>
            <person name="Kucuk E."/>
            <person name="Khan H."/>
            <person name="Gibb E.A."/>
            <person name="Pandoh P."/>
            <person name="Kirk H."/>
            <person name="Zhao Y."/>
            <person name="Jones M."/>
            <person name="Mungall A.J."/>
            <person name="Coope R."/>
            <person name="Pleasance S."/>
            <person name="Moore R.A."/>
            <person name="Holt R.A."/>
            <person name="Round J.M."/>
            <person name="Ohora S."/>
            <person name="Walle B.V."/>
            <person name="Veldhoen N."/>
            <person name="Helbing C.C."/>
            <person name="Birol I."/>
        </authorList>
    </citation>
    <scope>NUCLEOTIDE SEQUENCE [LARGE SCALE GENOMIC DNA]</scope>
</reference>